<name>A0ABV9HSW4_9FLAO</name>
<reference evidence="5" key="1">
    <citation type="journal article" date="2019" name="Int. J. Syst. Evol. Microbiol.">
        <title>The Global Catalogue of Microorganisms (GCM) 10K type strain sequencing project: providing services to taxonomists for standard genome sequencing and annotation.</title>
        <authorList>
            <consortium name="The Broad Institute Genomics Platform"/>
            <consortium name="The Broad Institute Genome Sequencing Center for Infectious Disease"/>
            <person name="Wu L."/>
            <person name="Ma J."/>
        </authorList>
    </citation>
    <scope>NUCLEOTIDE SEQUENCE [LARGE SCALE GENOMIC DNA]</scope>
    <source>
        <strain evidence="5">YJ-61-S</strain>
    </source>
</reference>
<feature type="signal peptide" evidence="3">
    <location>
        <begin position="1"/>
        <end position="22"/>
    </location>
</feature>
<gene>
    <name evidence="4" type="ORF">ACFO3O_02320</name>
</gene>
<dbReference type="InterPro" id="IPR032675">
    <property type="entry name" value="LRR_dom_sf"/>
</dbReference>
<dbReference type="Proteomes" id="UP001596043">
    <property type="component" value="Unassembled WGS sequence"/>
</dbReference>
<sequence>MIRTIAITAISCLLFFSCSTYATFYGETVRSLDVNSTTRRLDVSYQYLTEFPIVYEKLENIRMINLSGNTQLDISTILKSLPHPEKLEVLVLDSLQLKTIPKEVDGFKNLKQLSLAYNPSLDLEKTIRSIEELPLEFLNLKGNQLTQLPETITHLKTLKDLNLSYNTLHDADSYVYLSKMPDLYSLWLDHNRLDALPETIGTLSQIRYLYIDHNELSSLPNLSRMKNTWVIHAGYNRFTVLPEQLMSMPGLFLVHLNNNAISIIPRVFGKEEYSMMALILDHNPLPDKERIWAEKTFKKFFLLSFKQSY</sequence>
<dbReference type="SMART" id="SM00369">
    <property type="entry name" value="LRR_TYP"/>
    <property type="match status" value="4"/>
</dbReference>
<keyword evidence="3" id="KW-0732">Signal</keyword>
<dbReference type="SMART" id="SM00364">
    <property type="entry name" value="LRR_BAC"/>
    <property type="match status" value="4"/>
</dbReference>
<evidence type="ECO:0000256" key="1">
    <source>
        <dbReference type="ARBA" id="ARBA00022614"/>
    </source>
</evidence>
<keyword evidence="1" id="KW-0433">Leucine-rich repeat</keyword>
<dbReference type="PROSITE" id="PS51450">
    <property type="entry name" value="LRR"/>
    <property type="match status" value="1"/>
</dbReference>
<proteinExistence type="predicted"/>
<dbReference type="PROSITE" id="PS51257">
    <property type="entry name" value="PROKAR_LIPOPROTEIN"/>
    <property type="match status" value="1"/>
</dbReference>
<dbReference type="SUPFAM" id="SSF52058">
    <property type="entry name" value="L domain-like"/>
    <property type="match status" value="1"/>
</dbReference>
<dbReference type="PANTHER" id="PTHR48051:SF1">
    <property type="entry name" value="RAS SUPPRESSOR PROTEIN 1"/>
    <property type="match status" value="1"/>
</dbReference>
<evidence type="ECO:0000313" key="4">
    <source>
        <dbReference type="EMBL" id="MFC4632721.1"/>
    </source>
</evidence>
<dbReference type="Gene3D" id="3.80.10.10">
    <property type="entry name" value="Ribonuclease Inhibitor"/>
    <property type="match status" value="1"/>
</dbReference>
<dbReference type="InterPro" id="IPR050216">
    <property type="entry name" value="LRR_domain-containing"/>
</dbReference>
<protein>
    <submittedName>
        <fullName evidence="4">Leucine-rich repeat domain-containing protein</fullName>
    </submittedName>
</protein>
<keyword evidence="2" id="KW-0677">Repeat</keyword>
<dbReference type="PANTHER" id="PTHR48051">
    <property type="match status" value="1"/>
</dbReference>
<feature type="chain" id="PRO_5045770611" evidence="3">
    <location>
        <begin position="23"/>
        <end position="309"/>
    </location>
</feature>
<dbReference type="RefSeq" id="WP_379976923.1">
    <property type="nucleotide sequence ID" value="NZ_JBHSFV010000001.1"/>
</dbReference>
<dbReference type="InterPro" id="IPR003591">
    <property type="entry name" value="Leu-rich_rpt_typical-subtyp"/>
</dbReference>
<organism evidence="4 5">
    <name type="scientific">Dokdonia ponticola</name>
    <dbReference type="NCBI Taxonomy" id="2041041"/>
    <lineage>
        <taxon>Bacteria</taxon>
        <taxon>Pseudomonadati</taxon>
        <taxon>Bacteroidota</taxon>
        <taxon>Flavobacteriia</taxon>
        <taxon>Flavobacteriales</taxon>
        <taxon>Flavobacteriaceae</taxon>
        <taxon>Dokdonia</taxon>
    </lineage>
</organism>
<dbReference type="EMBL" id="JBHSFV010000001">
    <property type="protein sequence ID" value="MFC4632721.1"/>
    <property type="molecule type" value="Genomic_DNA"/>
</dbReference>
<accession>A0ABV9HSW4</accession>
<evidence type="ECO:0000256" key="3">
    <source>
        <dbReference type="SAM" id="SignalP"/>
    </source>
</evidence>
<evidence type="ECO:0000313" key="5">
    <source>
        <dbReference type="Proteomes" id="UP001596043"/>
    </source>
</evidence>
<comment type="caution">
    <text evidence="4">The sequence shown here is derived from an EMBL/GenBank/DDBJ whole genome shotgun (WGS) entry which is preliminary data.</text>
</comment>
<dbReference type="Pfam" id="PF00560">
    <property type="entry name" value="LRR_1"/>
    <property type="match status" value="1"/>
</dbReference>
<keyword evidence="5" id="KW-1185">Reference proteome</keyword>
<evidence type="ECO:0000256" key="2">
    <source>
        <dbReference type="ARBA" id="ARBA00022737"/>
    </source>
</evidence>
<dbReference type="InterPro" id="IPR001611">
    <property type="entry name" value="Leu-rich_rpt"/>
</dbReference>